<dbReference type="EMBL" id="CP001614">
    <property type="protein sequence ID" value="ACR13944.1"/>
    <property type="molecule type" value="Genomic_DNA"/>
</dbReference>
<dbReference type="OrthoDB" id="7066481at2"/>
<proteinExistence type="predicted"/>
<reference evidence="1 2" key="1">
    <citation type="journal article" date="2009" name="PLoS ONE">
        <title>The complete genome of Teredinibacter turnerae T7901: an intracellular endosymbiont of marine wood-boring bivalves (shipworms).</title>
        <authorList>
            <person name="Yang J.C."/>
            <person name="Madupu R."/>
            <person name="Durkin A.S."/>
            <person name="Ekborg N.A."/>
            <person name="Pedamallu C.S."/>
            <person name="Hostetler J.B."/>
            <person name="Radune D."/>
            <person name="Toms B.S."/>
            <person name="Henrissat B."/>
            <person name="Coutinho P.M."/>
            <person name="Schwarz S."/>
            <person name="Field L."/>
            <person name="Trindade-Silva A.E."/>
            <person name="Soares C.A.G."/>
            <person name="Elshahawi S."/>
            <person name="Hanora A."/>
            <person name="Schmidt E.W."/>
            <person name="Haygood M.G."/>
            <person name="Posfai J."/>
            <person name="Benner J."/>
            <person name="Madinger C."/>
            <person name="Nove J."/>
            <person name="Anton B."/>
            <person name="Chaudhary K."/>
            <person name="Foster J."/>
            <person name="Holman A."/>
            <person name="Kumar S."/>
            <person name="Lessard P.A."/>
            <person name="Luyten Y.A."/>
            <person name="Slatko B."/>
            <person name="Wood N."/>
            <person name="Wu B."/>
            <person name="Teplitski M."/>
            <person name="Mougous J.D."/>
            <person name="Ward N."/>
            <person name="Eisen J.A."/>
            <person name="Badger J.H."/>
            <person name="Distel D.L."/>
        </authorList>
    </citation>
    <scope>NUCLEOTIDE SEQUENCE [LARGE SCALE GENOMIC DNA]</scope>
    <source>
        <strain evidence="2">ATCC 39867 / T7901</strain>
    </source>
</reference>
<name>C5BM33_TERTT</name>
<protein>
    <submittedName>
        <fullName evidence="1">Uncharacterized protein</fullName>
    </submittedName>
</protein>
<dbReference type="HOGENOM" id="CLU_2169849_0_0_6"/>
<organism evidence="1 2">
    <name type="scientific">Teredinibacter turnerae (strain ATCC 39867 / T7901)</name>
    <dbReference type="NCBI Taxonomy" id="377629"/>
    <lineage>
        <taxon>Bacteria</taxon>
        <taxon>Pseudomonadati</taxon>
        <taxon>Pseudomonadota</taxon>
        <taxon>Gammaproteobacteria</taxon>
        <taxon>Cellvibrionales</taxon>
        <taxon>Cellvibrionaceae</taxon>
        <taxon>Teredinibacter</taxon>
    </lineage>
</organism>
<evidence type="ECO:0000313" key="1">
    <source>
        <dbReference type="EMBL" id="ACR13944.1"/>
    </source>
</evidence>
<dbReference type="Proteomes" id="UP000009080">
    <property type="component" value="Chromosome"/>
</dbReference>
<evidence type="ECO:0000313" key="2">
    <source>
        <dbReference type="Proteomes" id="UP000009080"/>
    </source>
</evidence>
<sequence>MELKKYLIGVLFLGVTVFSNAYEAGEWTKVAQIYAQNNGTVFVYLGSNSMTGCYNDNAAYLKGDNIDKLYSTILAAHMSEKQIKPLYQFDNTDEGYSGWGLCYIYGVYIK</sequence>
<dbReference type="RefSeq" id="WP_015820059.1">
    <property type="nucleotide sequence ID" value="NC_012997.1"/>
</dbReference>
<dbReference type="AlphaFoldDB" id="C5BM33"/>
<accession>C5BM33</accession>
<keyword evidence="2" id="KW-1185">Reference proteome</keyword>
<dbReference type="KEGG" id="ttu:TERTU_0282"/>
<gene>
    <name evidence="1" type="ordered locus">TERTU_0282</name>
</gene>